<dbReference type="AlphaFoldDB" id="A0AA49JSL9"/>
<keyword evidence="4 6" id="KW-0238">DNA-binding</keyword>
<keyword evidence="5 6" id="KW-0233">DNA recombination</keyword>
<evidence type="ECO:0000256" key="7">
    <source>
        <dbReference type="SAM" id="MobiDB-lite"/>
    </source>
</evidence>
<dbReference type="PANTHER" id="PTHR33217">
    <property type="entry name" value="TRANSPOSASE FOR INSERTION SEQUENCE ELEMENT IS1081"/>
    <property type="match status" value="1"/>
</dbReference>
<organism evidence="8">
    <name type="scientific">Pseudogemmatithrix spongiicola</name>
    <dbReference type="NCBI Taxonomy" id="3062599"/>
    <lineage>
        <taxon>Bacteria</taxon>
        <taxon>Pseudomonadati</taxon>
        <taxon>Gemmatimonadota</taxon>
        <taxon>Gemmatimonadia</taxon>
        <taxon>Gemmatimonadales</taxon>
        <taxon>Gemmatimonadaceae</taxon>
        <taxon>Pseudogemmatithrix</taxon>
    </lineage>
</organism>
<evidence type="ECO:0000256" key="1">
    <source>
        <dbReference type="ARBA" id="ARBA00002190"/>
    </source>
</evidence>
<protein>
    <recommendedName>
        <fullName evidence="6">Mutator family transposase</fullName>
    </recommendedName>
</protein>
<feature type="region of interest" description="Disordered" evidence="7">
    <location>
        <begin position="56"/>
        <end position="79"/>
    </location>
</feature>
<dbReference type="GO" id="GO:0004803">
    <property type="term" value="F:transposase activity"/>
    <property type="evidence" value="ECO:0007669"/>
    <property type="project" value="UniProtKB-UniRule"/>
</dbReference>
<dbReference type="KEGG" id="pspc:Strain318_000480"/>
<name>A0AA49JSL9_9BACT</name>
<dbReference type="Pfam" id="PF00872">
    <property type="entry name" value="Transposase_mut"/>
    <property type="match status" value="1"/>
</dbReference>
<evidence type="ECO:0000256" key="4">
    <source>
        <dbReference type="ARBA" id="ARBA00023125"/>
    </source>
</evidence>
<evidence type="ECO:0000313" key="10">
    <source>
        <dbReference type="Proteomes" id="UP001229955"/>
    </source>
</evidence>
<dbReference type="PANTHER" id="PTHR33217:SF5">
    <property type="entry name" value="MUTATOR FAMILY TRANSPOSASE"/>
    <property type="match status" value="1"/>
</dbReference>
<evidence type="ECO:0000313" key="9">
    <source>
        <dbReference type="EMBL" id="WKW14154.1"/>
    </source>
</evidence>
<dbReference type="Proteomes" id="UP001229955">
    <property type="component" value="Chromosome"/>
</dbReference>
<dbReference type="EMBL" id="CP130613">
    <property type="protein sequence ID" value="WKW14154.1"/>
    <property type="molecule type" value="Genomic_DNA"/>
</dbReference>
<accession>A0AA49JY15</accession>
<dbReference type="RefSeq" id="WP_367886944.1">
    <property type="nucleotide sequence ID" value="NZ_CP130612.1"/>
</dbReference>
<comment type="function">
    <text evidence="1 6">Required for the transposition of the insertion element.</text>
</comment>
<evidence type="ECO:0000256" key="3">
    <source>
        <dbReference type="ARBA" id="ARBA00022578"/>
    </source>
</evidence>
<sequence length="411" mass="45682">MAKPKEEFPTFDPAALDALIGDARSPEDFTAVMRALQKRLAERMLAGELSAHLGYAPGEAKPAGQTNHRNGATPKTVLTGTGAVPLEIPRDREGTFRPQLVPTGVRRLPQFDANVLSLYARGVSVREIQAHLEQLYQVEVAPSVISVITDEVVAEVQAWQQRPLERMYPVVIFDALRVKIRDEGTVRNKAVYLALGVDREGHKEVLGLWIEQTEGAGFWLRVMSELKARGVDDILVALVDGLVGFPDAITTVFPQAQVHHCVVHLVRQSLAYASWKDRKPISAALRAIYKAPTEAAASSALETLAAGPWGTRYPAIAALWRRHWPHVVPVFAYPPELRRLLYTTNAIESLHMQLRKIVKTRGHFPTDEAAAKLLYLALRNIQAKWKRGSHAWKAAMPYLGMLFGPRFTDHA</sequence>
<dbReference type="GO" id="GO:0003677">
    <property type="term" value="F:DNA binding"/>
    <property type="evidence" value="ECO:0007669"/>
    <property type="project" value="UniProtKB-UniRule"/>
</dbReference>
<gene>
    <name evidence="8" type="ORF">Strain138_000480</name>
    <name evidence="9" type="ORF">Strain318_000480</name>
</gene>
<comment type="similarity">
    <text evidence="2 6">Belongs to the transposase mutator family.</text>
</comment>
<keyword evidence="6" id="KW-0814">Transposable element</keyword>
<evidence type="ECO:0000256" key="5">
    <source>
        <dbReference type="ARBA" id="ARBA00023172"/>
    </source>
</evidence>
<keyword evidence="10" id="KW-1185">Reference proteome</keyword>
<dbReference type="EMBL" id="CP130612">
    <property type="protein sequence ID" value="WKW11244.1"/>
    <property type="molecule type" value="Genomic_DNA"/>
</dbReference>
<evidence type="ECO:0000313" key="8">
    <source>
        <dbReference type="EMBL" id="WKW11244.1"/>
    </source>
</evidence>
<keyword evidence="3 6" id="KW-0815">Transposition</keyword>
<evidence type="ECO:0000256" key="2">
    <source>
        <dbReference type="ARBA" id="ARBA00010961"/>
    </source>
</evidence>
<accession>A0AA49JSL9</accession>
<evidence type="ECO:0000256" key="6">
    <source>
        <dbReference type="RuleBase" id="RU365089"/>
    </source>
</evidence>
<dbReference type="GO" id="GO:0006313">
    <property type="term" value="P:DNA transposition"/>
    <property type="evidence" value="ECO:0007669"/>
    <property type="project" value="UniProtKB-UniRule"/>
</dbReference>
<dbReference type="NCBIfam" id="NF033543">
    <property type="entry name" value="transpos_IS256"/>
    <property type="match status" value="1"/>
</dbReference>
<reference evidence="8" key="1">
    <citation type="submission" date="2023-07" db="EMBL/GenBank/DDBJ databases">
        <authorList>
            <person name="Haufschild T."/>
            <person name="Kallscheuer N."/>
            <person name="Hammer J."/>
            <person name="Kohn T."/>
            <person name="Kabuu M."/>
            <person name="Jogler M."/>
            <person name="Wohfarth N."/>
            <person name="Heuer A."/>
            <person name="Rohde M."/>
            <person name="van Teeseling M.C.F."/>
            <person name="Jogler C."/>
        </authorList>
    </citation>
    <scope>NUCLEOTIDE SEQUENCE</scope>
    <source>
        <strain evidence="8">Strain 138</strain>
        <strain evidence="9">Strain 318</strain>
    </source>
</reference>
<proteinExistence type="inferred from homology"/>
<dbReference type="InterPro" id="IPR001207">
    <property type="entry name" value="Transposase_mutator"/>
</dbReference>